<protein>
    <recommendedName>
        <fullName evidence="6">Oxidase ustYa</fullName>
    </recommendedName>
</protein>
<keyword evidence="2" id="KW-0560">Oxidoreductase</keyword>
<dbReference type="AlphaFoldDB" id="A0A9W8JF34"/>
<evidence type="ECO:0000256" key="3">
    <source>
        <dbReference type="ARBA" id="ARBA00035112"/>
    </source>
</evidence>
<keyword evidence="5" id="KW-1185">Reference proteome</keyword>
<comment type="caution">
    <text evidence="4">The sequence shown here is derived from an EMBL/GenBank/DDBJ whole genome shotgun (WGS) entry which is preliminary data.</text>
</comment>
<dbReference type="Pfam" id="PF11807">
    <property type="entry name" value="UstYa"/>
    <property type="match status" value="1"/>
</dbReference>
<evidence type="ECO:0000313" key="4">
    <source>
        <dbReference type="EMBL" id="KAJ2929643.1"/>
    </source>
</evidence>
<evidence type="ECO:0008006" key="6">
    <source>
        <dbReference type="Google" id="ProtNLM"/>
    </source>
</evidence>
<name>A0A9W8JF34_9AGAR</name>
<evidence type="ECO:0000256" key="1">
    <source>
        <dbReference type="ARBA" id="ARBA00004685"/>
    </source>
</evidence>
<evidence type="ECO:0000313" key="5">
    <source>
        <dbReference type="Proteomes" id="UP001140091"/>
    </source>
</evidence>
<reference evidence="4" key="1">
    <citation type="submission" date="2022-06" db="EMBL/GenBank/DDBJ databases">
        <title>Genome Sequence of Candolleomyces eurysporus.</title>
        <authorList>
            <person name="Buettner E."/>
        </authorList>
    </citation>
    <scope>NUCLEOTIDE SEQUENCE</scope>
    <source>
        <strain evidence="4">VTCC 930004</strain>
    </source>
</reference>
<dbReference type="PANTHER" id="PTHR33365">
    <property type="entry name" value="YALI0B05434P"/>
    <property type="match status" value="1"/>
</dbReference>
<sequence length="199" mass="22676">MQKKSATIFALCILTAWNIGRFVLNLRFLAQLEAAQNAFQFDKQGNPRDIPLRVGEAVMMFEPTEHYGIDDVREWESLSPGLNGWVYLSPGGKATPYALSMFHRLHCLNFIRYYLKGSKDGNKPTSDEKGHANHCYNYIKDTLLCGSDITLEPRIVEQVSCEDPAPSASVLHVCRDWAQVRNFIEENYRNNLEEFAKGL</sequence>
<dbReference type="Proteomes" id="UP001140091">
    <property type="component" value="Unassembled WGS sequence"/>
</dbReference>
<dbReference type="OrthoDB" id="3687641at2759"/>
<evidence type="ECO:0000256" key="2">
    <source>
        <dbReference type="ARBA" id="ARBA00023002"/>
    </source>
</evidence>
<accession>A0A9W8JF34</accession>
<comment type="pathway">
    <text evidence="1">Mycotoxin biosynthesis.</text>
</comment>
<proteinExistence type="inferred from homology"/>
<feature type="non-terminal residue" evidence="4">
    <location>
        <position position="1"/>
    </location>
</feature>
<comment type="similarity">
    <text evidence="3">Belongs to the ustYa family.</text>
</comment>
<gene>
    <name evidence="4" type="ORF">H1R20_g7451</name>
</gene>
<dbReference type="GO" id="GO:0016491">
    <property type="term" value="F:oxidoreductase activity"/>
    <property type="evidence" value="ECO:0007669"/>
    <property type="project" value="UniProtKB-KW"/>
</dbReference>
<dbReference type="PANTHER" id="PTHR33365:SF11">
    <property type="entry name" value="TAT PATHWAY SIGNAL SEQUENCE"/>
    <property type="match status" value="1"/>
</dbReference>
<dbReference type="EMBL" id="JANBPK010000863">
    <property type="protein sequence ID" value="KAJ2929643.1"/>
    <property type="molecule type" value="Genomic_DNA"/>
</dbReference>
<organism evidence="4 5">
    <name type="scientific">Candolleomyces eurysporus</name>
    <dbReference type="NCBI Taxonomy" id="2828524"/>
    <lineage>
        <taxon>Eukaryota</taxon>
        <taxon>Fungi</taxon>
        <taxon>Dikarya</taxon>
        <taxon>Basidiomycota</taxon>
        <taxon>Agaricomycotina</taxon>
        <taxon>Agaricomycetes</taxon>
        <taxon>Agaricomycetidae</taxon>
        <taxon>Agaricales</taxon>
        <taxon>Agaricineae</taxon>
        <taxon>Psathyrellaceae</taxon>
        <taxon>Candolleomyces</taxon>
    </lineage>
</organism>
<dbReference type="InterPro" id="IPR021765">
    <property type="entry name" value="UstYa-like"/>
</dbReference>
<dbReference type="GO" id="GO:0043386">
    <property type="term" value="P:mycotoxin biosynthetic process"/>
    <property type="evidence" value="ECO:0007669"/>
    <property type="project" value="InterPro"/>
</dbReference>